<reference evidence="2" key="1">
    <citation type="submission" date="2020-12" db="EMBL/GenBank/DDBJ databases">
        <title>Desulfobium dissulfuricans gen. nov., sp. nov., a novel mesophilic, sulfate-reducing bacterium isolated from a deep-sea hydrothermal vent.</title>
        <authorList>
            <person name="Hashimoto Y."/>
            <person name="Tame A."/>
            <person name="Sawayama S."/>
            <person name="Miyazaki J."/>
            <person name="Takai K."/>
            <person name="Nakagawa S."/>
        </authorList>
    </citation>
    <scope>NUCLEOTIDE SEQUENCE</scope>
    <source>
        <strain evidence="2">GF1</strain>
    </source>
</reference>
<dbReference type="PANTHER" id="PTHR34227:SF1">
    <property type="entry name" value="DIMETHYL SULFOXIDE REDUCTASE CHAPERONE-RELATED"/>
    <property type="match status" value="1"/>
</dbReference>
<dbReference type="PANTHER" id="PTHR34227">
    <property type="entry name" value="CHAPERONE PROTEIN YCDY"/>
    <property type="match status" value="1"/>
</dbReference>
<dbReference type="KEGG" id="ddu:GF1_06440"/>
<evidence type="ECO:0000313" key="3">
    <source>
        <dbReference type="Proteomes" id="UP001063350"/>
    </source>
</evidence>
<protein>
    <submittedName>
        <fullName evidence="2">Dehydrogenase</fullName>
    </submittedName>
</protein>
<accession>A0A915TYS7</accession>
<dbReference type="SUPFAM" id="SSF89155">
    <property type="entry name" value="TorD-like"/>
    <property type="match status" value="1"/>
</dbReference>
<sequence length="208" mass="24224">MALAEMNSMAERKPLLSFLKRIFLKEIDKDILMDLQQIPVDTVSNDLDQGFSLITQAAKTNNSRMDDYLEELAVEFSRLFIGPTHPPAVPFASFYLSENRILMSEITIKVRKQYLEAGLTVHNLYQIPEDHISFEMEFMEYLIDRSLELHSLGDDEQVESLKNLTERFFYDHLTVWVPDFSDSIIEHTKEDFYQGAALILKETCSQDW</sequence>
<dbReference type="EMBL" id="AP024233">
    <property type="protein sequence ID" value="BCO08268.1"/>
    <property type="molecule type" value="Genomic_DNA"/>
</dbReference>
<name>A0A915TYS7_9BACT</name>
<dbReference type="InterPro" id="IPR020945">
    <property type="entry name" value="DMSO/NO3_reduct_chaperone"/>
</dbReference>
<keyword evidence="1" id="KW-0143">Chaperone</keyword>
<dbReference type="InterPro" id="IPR050289">
    <property type="entry name" value="TorD/DmsD_chaperones"/>
</dbReference>
<dbReference type="Gene3D" id="1.10.3480.10">
    <property type="entry name" value="TorD-like"/>
    <property type="match status" value="1"/>
</dbReference>
<proteinExistence type="predicted"/>
<dbReference type="Pfam" id="PF02613">
    <property type="entry name" value="Nitrate_red_del"/>
    <property type="match status" value="1"/>
</dbReference>
<dbReference type="AlphaFoldDB" id="A0A915TYS7"/>
<keyword evidence="3" id="KW-1185">Reference proteome</keyword>
<gene>
    <name evidence="2" type="ORF">GF1_06440</name>
</gene>
<dbReference type="RefSeq" id="WP_267928174.1">
    <property type="nucleotide sequence ID" value="NZ_AP024233.1"/>
</dbReference>
<evidence type="ECO:0000256" key="1">
    <source>
        <dbReference type="ARBA" id="ARBA00023186"/>
    </source>
</evidence>
<evidence type="ECO:0000313" key="2">
    <source>
        <dbReference type="EMBL" id="BCO08268.1"/>
    </source>
</evidence>
<dbReference type="InterPro" id="IPR036411">
    <property type="entry name" value="TorD-like_sf"/>
</dbReference>
<organism evidence="2 3">
    <name type="scientific">Desulfolithobacter dissulfuricans</name>
    <dbReference type="NCBI Taxonomy" id="2795293"/>
    <lineage>
        <taxon>Bacteria</taxon>
        <taxon>Pseudomonadati</taxon>
        <taxon>Thermodesulfobacteriota</taxon>
        <taxon>Desulfobulbia</taxon>
        <taxon>Desulfobulbales</taxon>
        <taxon>Desulfobulbaceae</taxon>
        <taxon>Desulfolithobacter</taxon>
    </lineage>
</organism>
<dbReference type="Proteomes" id="UP001063350">
    <property type="component" value="Chromosome"/>
</dbReference>